<gene>
    <name evidence="2" type="ORF">BC938DRAFT_480503</name>
</gene>
<dbReference type="Proteomes" id="UP000274822">
    <property type="component" value="Unassembled WGS sequence"/>
</dbReference>
<proteinExistence type="predicted"/>
<dbReference type="EMBL" id="RBNJ01005003">
    <property type="protein sequence ID" value="RUS29572.1"/>
    <property type="molecule type" value="Genomic_DNA"/>
</dbReference>
<dbReference type="AlphaFoldDB" id="A0A433QIE3"/>
<organism evidence="2 3">
    <name type="scientific">Jimgerdemannia flammicorona</name>
    <dbReference type="NCBI Taxonomy" id="994334"/>
    <lineage>
        <taxon>Eukaryota</taxon>
        <taxon>Fungi</taxon>
        <taxon>Fungi incertae sedis</taxon>
        <taxon>Mucoromycota</taxon>
        <taxon>Mucoromycotina</taxon>
        <taxon>Endogonomycetes</taxon>
        <taxon>Endogonales</taxon>
        <taxon>Endogonaceae</taxon>
        <taxon>Jimgerdemannia</taxon>
    </lineage>
</organism>
<protein>
    <submittedName>
        <fullName evidence="2">Uncharacterized protein</fullName>
    </submittedName>
</protein>
<feature type="compositionally biased region" description="Acidic residues" evidence="1">
    <location>
        <begin position="186"/>
        <end position="203"/>
    </location>
</feature>
<evidence type="ECO:0000256" key="1">
    <source>
        <dbReference type="SAM" id="MobiDB-lite"/>
    </source>
</evidence>
<reference evidence="2 3" key="1">
    <citation type="journal article" date="2018" name="New Phytol.">
        <title>Phylogenomics of Endogonaceae and evolution of mycorrhizas within Mucoromycota.</title>
        <authorList>
            <person name="Chang Y."/>
            <person name="Desiro A."/>
            <person name="Na H."/>
            <person name="Sandor L."/>
            <person name="Lipzen A."/>
            <person name="Clum A."/>
            <person name="Barry K."/>
            <person name="Grigoriev I.V."/>
            <person name="Martin F.M."/>
            <person name="Stajich J.E."/>
            <person name="Smith M.E."/>
            <person name="Bonito G."/>
            <person name="Spatafora J.W."/>
        </authorList>
    </citation>
    <scope>NUCLEOTIDE SEQUENCE [LARGE SCALE GENOMIC DNA]</scope>
    <source>
        <strain evidence="2 3">AD002</strain>
    </source>
</reference>
<feature type="region of interest" description="Disordered" evidence="1">
    <location>
        <begin position="180"/>
        <end position="203"/>
    </location>
</feature>
<accession>A0A433QIE3</accession>
<evidence type="ECO:0000313" key="2">
    <source>
        <dbReference type="EMBL" id="RUS29572.1"/>
    </source>
</evidence>
<name>A0A433QIE3_9FUNG</name>
<sequence length="203" mass="23021">MVACCGLRFTFDTSDDVLIVFLRPTSRGISHVAEQLTVDNTSDSPIIIHLSRVSLNAKNENTRSLLFSLVSDVQKRGCRIGAEDNAQALENQRLEAELERFKVGMDTDVDCTIQFVRAWNFAHTAIPLPPLTLCYPRPYPMTFRFIIHQLFFTRPQRECERLQRMLATQSAAMLAMGDSAALPGDLEFEGDEDEDEDEDEEME</sequence>
<comment type="caution">
    <text evidence="2">The sequence shown here is derived from an EMBL/GenBank/DDBJ whole genome shotgun (WGS) entry which is preliminary data.</text>
</comment>
<evidence type="ECO:0000313" key="3">
    <source>
        <dbReference type="Proteomes" id="UP000274822"/>
    </source>
</evidence>
<keyword evidence="3" id="KW-1185">Reference proteome</keyword>